<keyword evidence="4" id="KW-1185">Reference proteome</keyword>
<dbReference type="Gene3D" id="3.90.175.10">
    <property type="entry name" value="Diphtheria Toxin, domain 1"/>
    <property type="match status" value="1"/>
</dbReference>
<evidence type="ECO:0000313" key="3">
    <source>
        <dbReference type="EMBL" id="KAL0060014.1"/>
    </source>
</evidence>
<protein>
    <submittedName>
        <fullName evidence="3">Uncharacterized protein</fullName>
    </submittedName>
</protein>
<dbReference type="Proteomes" id="UP001437256">
    <property type="component" value="Unassembled WGS sequence"/>
</dbReference>
<feature type="signal peptide" evidence="2">
    <location>
        <begin position="1"/>
        <end position="22"/>
    </location>
</feature>
<feature type="compositionally biased region" description="Basic and acidic residues" evidence="1">
    <location>
        <begin position="81"/>
        <end position="91"/>
    </location>
</feature>
<dbReference type="EMBL" id="JBBXMP010000196">
    <property type="protein sequence ID" value="KAL0060014.1"/>
    <property type="molecule type" value="Genomic_DNA"/>
</dbReference>
<keyword evidence="2" id="KW-0732">Signal</keyword>
<gene>
    <name evidence="3" type="ORF">AAF712_013192</name>
</gene>
<evidence type="ECO:0000256" key="1">
    <source>
        <dbReference type="SAM" id="MobiDB-lite"/>
    </source>
</evidence>
<evidence type="ECO:0000313" key="4">
    <source>
        <dbReference type="Proteomes" id="UP001437256"/>
    </source>
</evidence>
<proteinExistence type="predicted"/>
<evidence type="ECO:0000256" key="2">
    <source>
        <dbReference type="SAM" id="SignalP"/>
    </source>
</evidence>
<feature type="chain" id="PRO_5045438638" evidence="2">
    <location>
        <begin position="23"/>
        <end position="386"/>
    </location>
</feature>
<feature type="region of interest" description="Disordered" evidence="1">
    <location>
        <begin position="28"/>
        <end position="159"/>
    </location>
</feature>
<comment type="caution">
    <text evidence="3">The sequence shown here is derived from an EMBL/GenBank/DDBJ whole genome shotgun (WGS) entry which is preliminary data.</text>
</comment>
<feature type="compositionally biased region" description="Pro residues" evidence="1">
    <location>
        <begin position="124"/>
        <end position="136"/>
    </location>
</feature>
<reference evidence="3 4" key="1">
    <citation type="submission" date="2024-05" db="EMBL/GenBank/DDBJ databases">
        <title>A draft genome resource for the thread blight pathogen Marasmius tenuissimus strain MS-2.</title>
        <authorList>
            <person name="Yulfo-Soto G.E."/>
            <person name="Baruah I.K."/>
            <person name="Amoako-Attah I."/>
            <person name="Bukari Y."/>
            <person name="Meinhardt L.W."/>
            <person name="Bailey B.A."/>
            <person name="Cohen S.P."/>
        </authorList>
    </citation>
    <scope>NUCLEOTIDE SEQUENCE [LARGE SCALE GENOMIC DNA]</scope>
    <source>
        <strain evidence="3 4">MS-2</strain>
    </source>
</reference>
<feature type="compositionally biased region" description="Low complexity" evidence="1">
    <location>
        <begin position="67"/>
        <end position="80"/>
    </location>
</feature>
<organism evidence="3 4">
    <name type="scientific">Marasmius tenuissimus</name>
    <dbReference type="NCBI Taxonomy" id="585030"/>
    <lineage>
        <taxon>Eukaryota</taxon>
        <taxon>Fungi</taxon>
        <taxon>Dikarya</taxon>
        <taxon>Basidiomycota</taxon>
        <taxon>Agaricomycotina</taxon>
        <taxon>Agaricomycetes</taxon>
        <taxon>Agaricomycetidae</taxon>
        <taxon>Agaricales</taxon>
        <taxon>Marasmiineae</taxon>
        <taxon>Marasmiaceae</taxon>
        <taxon>Marasmius</taxon>
    </lineage>
</organism>
<name>A0ABR2ZGD2_9AGAR</name>
<feature type="compositionally biased region" description="Low complexity" evidence="1">
    <location>
        <begin position="137"/>
        <end position="149"/>
    </location>
</feature>
<feature type="compositionally biased region" description="Low complexity" evidence="1">
    <location>
        <begin position="35"/>
        <end position="55"/>
    </location>
</feature>
<accession>A0ABR2ZGD2</accession>
<sequence length="386" mass="41540">MRSFSLLALWIVFLCFSDVALTLPAPVKTGDKTTAKTPAKKVATPAKKVTTPPVVNKAALGSDTKKTTSGSGSKTPATGSSKDKDNKDKKTSRPSTPTNGKTPDKNTPPPNNTSPKKTTEPKLPICPPNADSPPPSRANSRASSRTSSPGANGKKKKTREFNDFDFKGLFRRDEFEFVGFHGTNGENGNLYQKAFREKGQIVVPFQFNGNDGELGGGLYITDDFVTAQSFGITSANNRKDFATKNKCSLAPGSDVGVVCKVEAKVSSTFRSTVSKMWIPVGEIARPILGLGNDPADLAKQELRIQNAGMDPKKTLRFSALDQANPGNPKIGNQIMLPPGAFTEFVIRQCLPATAKASDFGAPDFPQINYRDLTTEWNIRGDPLEQV</sequence>